<keyword evidence="7 9" id="KW-0472">Membrane</keyword>
<dbReference type="PANTHER" id="PTHR35851:SF1">
    <property type="entry name" value="CELL DIVISION PROTEIN FTSQ"/>
    <property type="match status" value="1"/>
</dbReference>
<keyword evidence="12" id="KW-1185">Reference proteome</keyword>
<evidence type="ECO:0000256" key="9">
    <source>
        <dbReference type="HAMAP-Rule" id="MF_00911"/>
    </source>
</evidence>
<dbReference type="EMBL" id="VFRP01000011">
    <property type="protein sequence ID" value="TPE50168.1"/>
    <property type="molecule type" value="Genomic_DNA"/>
</dbReference>
<evidence type="ECO:0000313" key="11">
    <source>
        <dbReference type="EMBL" id="TPE50168.1"/>
    </source>
</evidence>
<dbReference type="Proteomes" id="UP000319255">
    <property type="component" value="Unassembled WGS sequence"/>
</dbReference>
<keyword evidence="6 9" id="KW-1133">Transmembrane helix</keyword>
<comment type="function">
    <text evidence="9">Essential cell division protein.</text>
</comment>
<evidence type="ECO:0000259" key="10">
    <source>
        <dbReference type="PROSITE" id="PS51779"/>
    </source>
</evidence>
<accession>A0A501WLD4</accession>
<evidence type="ECO:0000313" key="12">
    <source>
        <dbReference type="Proteomes" id="UP000319255"/>
    </source>
</evidence>
<evidence type="ECO:0000256" key="1">
    <source>
        <dbReference type="ARBA" id="ARBA00004370"/>
    </source>
</evidence>
<dbReference type="GO" id="GO:0090529">
    <property type="term" value="P:cell septum assembly"/>
    <property type="evidence" value="ECO:0007669"/>
    <property type="project" value="InterPro"/>
</dbReference>
<keyword evidence="4 9" id="KW-0132">Cell division</keyword>
<comment type="similarity">
    <text evidence="9">Belongs to the FtsQ/DivIB family. FtsQ subfamily.</text>
</comment>
<evidence type="ECO:0000256" key="8">
    <source>
        <dbReference type="ARBA" id="ARBA00023306"/>
    </source>
</evidence>
<evidence type="ECO:0000256" key="2">
    <source>
        <dbReference type="ARBA" id="ARBA00022475"/>
    </source>
</evidence>
<name>A0A501WLD4_9RHOB</name>
<dbReference type="PANTHER" id="PTHR35851">
    <property type="entry name" value="CELL DIVISION PROTEIN FTSQ"/>
    <property type="match status" value="1"/>
</dbReference>
<evidence type="ECO:0000256" key="6">
    <source>
        <dbReference type="ARBA" id="ARBA00022989"/>
    </source>
</evidence>
<dbReference type="GO" id="GO:0005886">
    <property type="term" value="C:plasma membrane"/>
    <property type="evidence" value="ECO:0007669"/>
    <property type="project" value="UniProtKB-SubCell"/>
</dbReference>
<dbReference type="OrthoDB" id="9783091at2"/>
<reference evidence="11 12" key="1">
    <citation type="submission" date="2019-06" db="EMBL/GenBank/DDBJ databases">
        <title>A novel bacterium of genus Amaricoccus, isolated from marine sediment.</title>
        <authorList>
            <person name="Huang H."/>
            <person name="Mo K."/>
            <person name="Hu Y."/>
        </authorList>
    </citation>
    <scope>NUCLEOTIDE SEQUENCE [LARGE SCALE GENOMIC DNA]</scope>
    <source>
        <strain evidence="11 12">HB172011</strain>
    </source>
</reference>
<evidence type="ECO:0000256" key="7">
    <source>
        <dbReference type="ARBA" id="ARBA00023136"/>
    </source>
</evidence>
<keyword evidence="5 9" id="KW-0812">Transmembrane</keyword>
<comment type="subcellular location">
    <subcellularLocation>
        <location evidence="9">Cell inner membrane</location>
        <topology evidence="9">Single-pass type II membrane protein</topology>
    </subcellularLocation>
    <subcellularLocation>
        <location evidence="1">Membrane</location>
    </subcellularLocation>
    <text evidence="9">Localizes to the division septum.</text>
</comment>
<dbReference type="InterPro" id="IPR005548">
    <property type="entry name" value="Cell_div_FtsQ/DivIB_C"/>
</dbReference>
<evidence type="ECO:0000256" key="5">
    <source>
        <dbReference type="ARBA" id="ARBA00022692"/>
    </source>
</evidence>
<dbReference type="Pfam" id="PF03799">
    <property type="entry name" value="FtsQ_DivIB_C"/>
    <property type="match status" value="1"/>
</dbReference>
<comment type="caution">
    <text evidence="11">The sequence shown here is derived from an EMBL/GenBank/DDBJ whole genome shotgun (WGS) entry which is preliminary data.</text>
</comment>
<evidence type="ECO:0000256" key="4">
    <source>
        <dbReference type="ARBA" id="ARBA00022618"/>
    </source>
</evidence>
<organism evidence="11 12">
    <name type="scientific">Amaricoccus solimangrovi</name>
    <dbReference type="NCBI Taxonomy" id="2589815"/>
    <lineage>
        <taxon>Bacteria</taxon>
        <taxon>Pseudomonadati</taxon>
        <taxon>Pseudomonadota</taxon>
        <taxon>Alphaproteobacteria</taxon>
        <taxon>Rhodobacterales</taxon>
        <taxon>Paracoccaceae</taxon>
        <taxon>Amaricoccus</taxon>
    </lineage>
</organism>
<dbReference type="AlphaFoldDB" id="A0A501WLD4"/>
<feature type="domain" description="POTRA" evidence="10">
    <location>
        <begin position="80"/>
        <end position="148"/>
    </location>
</feature>
<keyword evidence="2 9" id="KW-1003">Cell membrane</keyword>
<dbReference type="InterPro" id="IPR034746">
    <property type="entry name" value="POTRA"/>
</dbReference>
<keyword evidence="3 9" id="KW-0997">Cell inner membrane</keyword>
<dbReference type="HAMAP" id="MF_00911">
    <property type="entry name" value="FtsQ_subfam"/>
    <property type="match status" value="1"/>
</dbReference>
<evidence type="ECO:0000256" key="3">
    <source>
        <dbReference type="ARBA" id="ARBA00022519"/>
    </source>
</evidence>
<keyword evidence="8 9" id="KW-0131">Cell cycle</keyword>
<dbReference type="GO" id="GO:0043093">
    <property type="term" value="P:FtsZ-dependent cytokinesis"/>
    <property type="evidence" value="ECO:0007669"/>
    <property type="project" value="UniProtKB-UniRule"/>
</dbReference>
<proteinExistence type="inferred from homology"/>
<protein>
    <recommendedName>
        <fullName evidence="9">Cell division protein FtsQ</fullName>
    </recommendedName>
</protein>
<dbReference type="InterPro" id="IPR026579">
    <property type="entry name" value="FtsQ"/>
</dbReference>
<gene>
    <name evidence="9" type="primary">ftsQ</name>
    <name evidence="11" type="ORF">FJM51_12340</name>
</gene>
<sequence length="295" mass="32823">MRPLSAEPRRPRRDPAPSRLRYRIDRLWLRPWVRRTVNLGVPGLALVLASWTLFAQFDARDRVIAAYETLRESVVRRPQFQITSIEVPEASPDLAEQIRTAAFVTLPANSLEVDVNAVRDRVEALGAVERARVRVLTSGVLEIRAIERVPAVVWRSDRGIMLLDQGGARVAEVDSRRRRVDLPLIAGAGADAHVGEALALVAEAAPVRGRLRGLVRIGERRWDLVLDRGQVIRLPEAEPEAALKHAMALETGQKLLEREVTTLDLRDPRRPMLGLTPYGKDELARVRAEAAGGDA</sequence>
<dbReference type="RefSeq" id="WP_140454452.1">
    <property type="nucleotide sequence ID" value="NZ_VFRP01000011.1"/>
</dbReference>
<dbReference type="PROSITE" id="PS51779">
    <property type="entry name" value="POTRA"/>
    <property type="match status" value="1"/>
</dbReference>
<dbReference type="GO" id="GO:0032153">
    <property type="term" value="C:cell division site"/>
    <property type="evidence" value="ECO:0007669"/>
    <property type="project" value="UniProtKB-UniRule"/>
</dbReference>